<gene>
    <name evidence="9" type="primary">NDAI0A06470</name>
    <name evidence="9" type="ordered locus">NDAI_0A06470</name>
</gene>
<dbReference type="GO" id="GO:0031431">
    <property type="term" value="C:Dbf4-dependent protein kinase complex"/>
    <property type="evidence" value="ECO:0007669"/>
    <property type="project" value="EnsemblFungi"/>
</dbReference>
<dbReference type="GO" id="GO:0060903">
    <property type="term" value="P:positive regulation of meiosis I"/>
    <property type="evidence" value="ECO:0007669"/>
    <property type="project" value="EnsemblFungi"/>
</dbReference>
<dbReference type="GO" id="GO:0006279">
    <property type="term" value="P:premeiotic DNA replication"/>
    <property type="evidence" value="ECO:0007669"/>
    <property type="project" value="EnsemblFungi"/>
</dbReference>
<dbReference type="GO" id="GO:0001100">
    <property type="term" value="P:negative regulation of exit from mitosis"/>
    <property type="evidence" value="ECO:0007669"/>
    <property type="project" value="EnsemblFungi"/>
</dbReference>
<dbReference type="GO" id="GO:0000785">
    <property type="term" value="C:chromatin"/>
    <property type="evidence" value="ECO:0007669"/>
    <property type="project" value="EnsemblFungi"/>
</dbReference>
<evidence type="ECO:0000256" key="6">
    <source>
        <dbReference type="ARBA" id="ARBA00022840"/>
    </source>
</evidence>
<dbReference type="GO" id="GO:0031503">
    <property type="term" value="P:protein-containing complex localization"/>
    <property type="evidence" value="ECO:0007669"/>
    <property type="project" value="EnsemblFungi"/>
</dbReference>
<dbReference type="InterPro" id="IPR008271">
    <property type="entry name" value="Ser/Thr_kinase_AS"/>
</dbReference>
<evidence type="ECO:0000256" key="1">
    <source>
        <dbReference type="ARBA" id="ARBA00012513"/>
    </source>
</evidence>
<keyword evidence="10" id="KW-1185">Reference proteome</keyword>
<dbReference type="Pfam" id="PF00069">
    <property type="entry name" value="Pkinase"/>
    <property type="match status" value="2"/>
</dbReference>
<dbReference type="GO" id="GO:0042802">
    <property type="term" value="F:identical protein binding"/>
    <property type="evidence" value="ECO:0007669"/>
    <property type="project" value="EnsemblFungi"/>
</dbReference>
<dbReference type="GO" id="GO:0006270">
    <property type="term" value="P:DNA replication initiation"/>
    <property type="evidence" value="ECO:0007669"/>
    <property type="project" value="EnsemblFungi"/>
</dbReference>
<evidence type="ECO:0000256" key="2">
    <source>
        <dbReference type="ARBA" id="ARBA00022527"/>
    </source>
</evidence>
<evidence type="ECO:0000256" key="5">
    <source>
        <dbReference type="ARBA" id="ARBA00022777"/>
    </source>
</evidence>
<dbReference type="Gene3D" id="3.30.200.20">
    <property type="entry name" value="Phosphorylase Kinase, domain 1"/>
    <property type="match status" value="1"/>
</dbReference>
<dbReference type="GO" id="GO:0004674">
    <property type="term" value="F:protein serine/threonine kinase activity"/>
    <property type="evidence" value="ECO:0007669"/>
    <property type="project" value="UniProtKB-KW"/>
</dbReference>
<dbReference type="PANTHER" id="PTHR44167">
    <property type="entry name" value="OVARIAN-SPECIFIC SERINE/THREONINE-PROTEIN KINASE LOK-RELATED"/>
    <property type="match status" value="1"/>
</dbReference>
<sequence length="606" mass="68855">MLSASNSPILDPSNRINSNTYTNGNGNGTAAVAAADDRDQDQDHLSTLPEDLPNNIKEEIIALYNDIPALQNSYDIIDKIGEGTFSSVYKAKDIKGNITSRFWPHFWNKSSKFVAIKKIYVTSSPQRIYNELNLLYILTGSNKVAPLCDAMRMKDQVIAILPYYPHEEFRTFYRDLPIKGIKMYIWELLQALKFVHSKGIIHRDVKPTNFLFNPELGRGVLVDFGLAEQEIDYYSDPNLLKNMLSGKSTSFSSSSSLENDEKATNYLELMKELRNNEQFCPCIARYDRNFPSKHKDNNDLHSHSNSVSTAITTNGNTIQHHTLAPTPMVTIQNGKVVNLNNVNGMDLTKGYPKNETRRMKRANRAGTRGFRAPEVLMKCGAQSTKIDIWSVGVILLSLLARRFPMFQSLDDTDSLLELCSIFGWKAIKNCAAIHGLGFEINGLHLIKENGFENGLKEFVYELLNKECVAGTFPEYSVAFETYGYLSQDLFDKNSIEPKLPKSNEDLSKQDDYELKKYQQEVWSDHYWCFQLLELCFEMDPMKRSSADELLHNTFFDELREDGTTDDESNDSLSTTDDDDDDHHHNSIISNSEDGMMADDDVLLISE</sequence>
<dbReference type="GO" id="GO:1902977">
    <property type="term" value="P:mitotic DNA replication preinitiation complex assembly"/>
    <property type="evidence" value="ECO:0007669"/>
    <property type="project" value="EnsemblFungi"/>
</dbReference>
<dbReference type="KEGG" id="ndi:NDAI_0A06470"/>
<dbReference type="OMA" id="PHEEFRN"/>
<keyword evidence="2" id="KW-0723">Serine/threonine-protein kinase</keyword>
<feature type="compositionally biased region" description="Basic and acidic residues" evidence="7">
    <location>
        <begin position="35"/>
        <end position="44"/>
    </location>
</feature>
<dbReference type="GeneID" id="11495459"/>
<feature type="compositionally biased region" description="Low complexity" evidence="7">
    <location>
        <begin position="17"/>
        <end position="34"/>
    </location>
</feature>
<dbReference type="FunFam" id="3.30.200.20:FF:000637">
    <property type="entry name" value="Serine/threonine protein kinase"/>
    <property type="match status" value="1"/>
</dbReference>
<feature type="region of interest" description="Disordered" evidence="7">
    <location>
        <begin position="560"/>
        <end position="599"/>
    </location>
</feature>
<dbReference type="OrthoDB" id="10020333at2759"/>
<dbReference type="InterPro" id="IPR000719">
    <property type="entry name" value="Prot_kinase_dom"/>
</dbReference>
<dbReference type="EC" id="2.7.11.1" evidence="1"/>
<dbReference type="PROSITE" id="PS50011">
    <property type="entry name" value="PROTEIN_KINASE_DOM"/>
    <property type="match status" value="1"/>
</dbReference>
<evidence type="ECO:0000256" key="3">
    <source>
        <dbReference type="ARBA" id="ARBA00022679"/>
    </source>
</evidence>
<dbReference type="SUPFAM" id="SSF56112">
    <property type="entry name" value="Protein kinase-like (PK-like)"/>
    <property type="match status" value="1"/>
</dbReference>
<dbReference type="CDD" id="cd14019">
    <property type="entry name" value="STKc_Cdc7"/>
    <property type="match status" value="1"/>
</dbReference>
<name>G0W4R3_NAUDC</name>
<proteinExistence type="predicted"/>
<evidence type="ECO:0000259" key="8">
    <source>
        <dbReference type="PROSITE" id="PS50011"/>
    </source>
</evidence>
<keyword evidence="5" id="KW-0418">Kinase</keyword>
<dbReference type="GO" id="GO:0000775">
    <property type="term" value="C:chromosome, centromeric region"/>
    <property type="evidence" value="ECO:0007669"/>
    <property type="project" value="EnsemblFungi"/>
</dbReference>
<keyword evidence="4" id="KW-0547">Nucleotide-binding</keyword>
<dbReference type="AlphaFoldDB" id="G0W4R3"/>
<dbReference type="GO" id="GO:0044773">
    <property type="term" value="P:mitotic DNA damage checkpoint signaling"/>
    <property type="evidence" value="ECO:0007669"/>
    <property type="project" value="TreeGrafter"/>
</dbReference>
<dbReference type="EMBL" id="HE580267">
    <property type="protein sequence ID" value="CCD22801.1"/>
    <property type="molecule type" value="Genomic_DNA"/>
</dbReference>
<dbReference type="eggNOG" id="KOG1167">
    <property type="taxonomic scope" value="Eukaryota"/>
</dbReference>
<dbReference type="SMART" id="SM00220">
    <property type="entry name" value="S_TKc"/>
    <property type="match status" value="1"/>
</dbReference>
<dbReference type="Gene3D" id="1.10.510.10">
    <property type="entry name" value="Transferase(Phosphotransferase) domain 1"/>
    <property type="match status" value="2"/>
</dbReference>
<dbReference type="GO" id="GO:1905263">
    <property type="term" value="P:positive regulation of meiotic DNA double-strand break formation involved in reciprocal meiotic recombination"/>
    <property type="evidence" value="ECO:0007669"/>
    <property type="project" value="EnsemblFungi"/>
</dbReference>
<keyword evidence="6" id="KW-0067">ATP-binding</keyword>
<feature type="compositionally biased region" description="Acidic residues" evidence="7">
    <location>
        <begin position="563"/>
        <end position="580"/>
    </location>
</feature>
<protein>
    <recommendedName>
        <fullName evidence="1">non-specific serine/threonine protein kinase</fullName>
        <ecNumber evidence="1">2.7.11.1</ecNumber>
    </recommendedName>
</protein>
<dbReference type="GO" id="GO:0000727">
    <property type="term" value="P:double-strand break repair via break-induced replication"/>
    <property type="evidence" value="ECO:0007669"/>
    <property type="project" value="EnsemblFungi"/>
</dbReference>
<dbReference type="Proteomes" id="UP000000689">
    <property type="component" value="Chromosome 1"/>
</dbReference>
<evidence type="ECO:0000256" key="7">
    <source>
        <dbReference type="SAM" id="MobiDB-lite"/>
    </source>
</evidence>
<dbReference type="STRING" id="1071378.G0W4R3"/>
<dbReference type="GO" id="GO:0033314">
    <property type="term" value="P:mitotic DNA replication checkpoint signaling"/>
    <property type="evidence" value="ECO:0007669"/>
    <property type="project" value="EnsemblFungi"/>
</dbReference>
<feature type="domain" description="Protein kinase" evidence="8">
    <location>
        <begin position="74"/>
        <end position="555"/>
    </location>
</feature>
<dbReference type="GO" id="GO:1905342">
    <property type="term" value="P:positive regulation of protein localization to kinetochore"/>
    <property type="evidence" value="ECO:0007669"/>
    <property type="project" value="EnsemblFungi"/>
</dbReference>
<dbReference type="InterPro" id="IPR011009">
    <property type="entry name" value="Kinase-like_dom_sf"/>
</dbReference>
<evidence type="ECO:0000256" key="4">
    <source>
        <dbReference type="ARBA" id="ARBA00022741"/>
    </source>
</evidence>
<dbReference type="HOGENOM" id="CLU_000288_118_2_1"/>
<dbReference type="GO" id="GO:0005524">
    <property type="term" value="F:ATP binding"/>
    <property type="evidence" value="ECO:0007669"/>
    <property type="project" value="UniProtKB-KW"/>
</dbReference>
<dbReference type="PROSITE" id="PS00108">
    <property type="entry name" value="PROTEIN_KINASE_ST"/>
    <property type="match status" value="1"/>
</dbReference>
<dbReference type="PANTHER" id="PTHR44167:SF23">
    <property type="entry name" value="CDC7 KINASE, ISOFORM A-RELATED"/>
    <property type="match status" value="1"/>
</dbReference>
<dbReference type="GO" id="GO:1904968">
    <property type="term" value="P:positive regulation of spindle attachment to meiosis I kinetochore"/>
    <property type="evidence" value="ECO:0007669"/>
    <property type="project" value="EnsemblFungi"/>
</dbReference>
<evidence type="ECO:0000313" key="9">
    <source>
        <dbReference type="EMBL" id="CCD22801.1"/>
    </source>
</evidence>
<keyword evidence="3" id="KW-0808">Transferase</keyword>
<accession>G0W4R3</accession>
<dbReference type="RefSeq" id="XP_003668044.1">
    <property type="nucleotide sequence ID" value="XM_003667996.1"/>
</dbReference>
<reference evidence="9 10" key="1">
    <citation type="journal article" date="2011" name="Proc. Natl. Acad. Sci. U.S.A.">
        <title>Evolutionary erosion of yeast sex chromosomes by mating-type switching accidents.</title>
        <authorList>
            <person name="Gordon J.L."/>
            <person name="Armisen D."/>
            <person name="Proux-Wera E."/>
            <person name="Oheigeartaigh S.S."/>
            <person name="Byrne K.P."/>
            <person name="Wolfe K.H."/>
        </authorList>
    </citation>
    <scope>NUCLEOTIDE SEQUENCE [LARGE SCALE GENOMIC DNA]</scope>
    <source>
        <strain evidence="10">ATCC 10597 / BCRC 20456 / CBS 421 / NBRC 0211 / NRRL Y-12639</strain>
    </source>
</reference>
<evidence type="ECO:0000313" key="10">
    <source>
        <dbReference type="Proteomes" id="UP000000689"/>
    </source>
</evidence>
<organism evidence="9 10">
    <name type="scientific">Naumovozyma dairenensis (strain ATCC 10597 / BCRC 20456 / CBS 421 / NBRC 0211 / NRRL Y-12639)</name>
    <name type="common">Saccharomyces dairenensis</name>
    <dbReference type="NCBI Taxonomy" id="1071378"/>
    <lineage>
        <taxon>Eukaryota</taxon>
        <taxon>Fungi</taxon>
        <taxon>Dikarya</taxon>
        <taxon>Ascomycota</taxon>
        <taxon>Saccharomycotina</taxon>
        <taxon>Saccharomycetes</taxon>
        <taxon>Saccharomycetales</taxon>
        <taxon>Saccharomycetaceae</taxon>
        <taxon>Naumovozyma</taxon>
    </lineage>
</organism>
<feature type="region of interest" description="Disordered" evidence="7">
    <location>
        <begin position="1"/>
        <end position="50"/>
    </location>
</feature>